<feature type="transmembrane region" description="Helical" evidence="1">
    <location>
        <begin position="45"/>
        <end position="67"/>
    </location>
</feature>
<reference evidence="2" key="1">
    <citation type="journal article" date="2015" name="Nature">
        <title>Complex archaea that bridge the gap between prokaryotes and eukaryotes.</title>
        <authorList>
            <person name="Spang A."/>
            <person name="Saw J.H."/>
            <person name="Jorgensen S.L."/>
            <person name="Zaremba-Niedzwiedzka K."/>
            <person name="Martijn J."/>
            <person name="Lind A.E."/>
            <person name="van Eijk R."/>
            <person name="Schleper C."/>
            <person name="Guy L."/>
            <person name="Ettema T.J."/>
        </authorList>
    </citation>
    <scope>NUCLEOTIDE SEQUENCE</scope>
</reference>
<keyword evidence="1" id="KW-0812">Transmembrane</keyword>
<comment type="caution">
    <text evidence="2">The sequence shown here is derived from an EMBL/GenBank/DDBJ whole genome shotgun (WGS) entry which is preliminary data.</text>
</comment>
<accession>A0A0F9P7C8</accession>
<name>A0A0F9P7C8_9ZZZZ</name>
<dbReference type="AlphaFoldDB" id="A0A0F9P7C8"/>
<evidence type="ECO:0000313" key="2">
    <source>
        <dbReference type="EMBL" id="KKN20297.1"/>
    </source>
</evidence>
<dbReference type="EMBL" id="LAZR01003256">
    <property type="protein sequence ID" value="KKN20297.1"/>
    <property type="molecule type" value="Genomic_DNA"/>
</dbReference>
<keyword evidence="1" id="KW-1133">Transmembrane helix</keyword>
<evidence type="ECO:0000256" key="1">
    <source>
        <dbReference type="SAM" id="Phobius"/>
    </source>
</evidence>
<keyword evidence="1" id="KW-0472">Membrane</keyword>
<sequence length="73" mass="8669">MAEKIKQKETTPFSDKLMETLRELPVNIFIVITGLFLLPKMELQLWFGIFYALIFLISFVNGVVDLYEIWWLN</sequence>
<protein>
    <submittedName>
        <fullName evidence="2">Uncharacterized protein</fullName>
    </submittedName>
</protein>
<organism evidence="2">
    <name type="scientific">marine sediment metagenome</name>
    <dbReference type="NCBI Taxonomy" id="412755"/>
    <lineage>
        <taxon>unclassified sequences</taxon>
        <taxon>metagenomes</taxon>
        <taxon>ecological metagenomes</taxon>
    </lineage>
</organism>
<feature type="transmembrane region" description="Helical" evidence="1">
    <location>
        <begin position="21"/>
        <end position="39"/>
    </location>
</feature>
<proteinExistence type="predicted"/>
<gene>
    <name evidence="2" type="ORF">LCGC14_0937090</name>
</gene>